<reference evidence="3" key="1">
    <citation type="submission" date="2021-01" db="EMBL/GenBank/DDBJ databases">
        <title>Whole genome shotgun sequence of Actinoplanes ferrugineus NBRC 15555.</title>
        <authorList>
            <person name="Komaki H."/>
            <person name="Tamura T."/>
        </authorList>
    </citation>
    <scope>NUCLEOTIDE SEQUENCE</scope>
    <source>
        <strain evidence="3">NBRC 15555</strain>
    </source>
</reference>
<feature type="region of interest" description="Disordered" evidence="1">
    <location>
        <begin position="124"/>
        <end position="230"/>
    </location>
</feature>
<evidence type="ECO:0000313" key="3">
    <source>
        <dbReference type="EMBL" id="GIE11257.1"/>
    </source>
</evidence>
<comment type="caution">
    <text evidence="3">The sequence shown here is derived from an EMBL/GenBank/DDBJ whole genome shotgun (WGS) entry which is preliminary data.</text>
</comment>
<gene>
    <name evidence="3" type="ORF">Afe05nite_30970</name>
</gene>
<feature type="compositionally biased region" description="Low complexity" evidence="1">
    <location>
        <begin position="188"/>
        <end position="204"/>
    </location>
</feature>
<keyword evidence="2" id="KW-1133">Transmembrane helix</keyword>
<accession>A0A919J0Q8</accession>
<keyword evidence="4" id="KW-1185">Reference proteome</keyword>
<sequence>MTSRPEDLIRAEMRQALAGRRPDRTAMLNRIAANRAAESTPRPVARRARPGTDRAAGAAGGTLAAAGHAFPAGGETLPAGEPFPAGGKAVPGGTGRTARLVGAALAVVTVLGLGGVARWALADSPDRTPAAPPPATAPANPVPSSPVRSAPIAGAPTSGAPASGAPAPGPLVSTEPVQPSAGGVPTRPSTGSATTAPVPAASPVRGHPGDTQVQKGTLWSDGSVESSGNSVVTLRPGAGLTELDLTIHVIRTPGLTSLGAQSSTGAVAVTVTEQPGTLLYRFTLKPGATLGAGEYRLTARWGGGERDAGDDTYEAYATSTDHKRLHVYGNFFPA</sequence>
<feature type="region of interest" description="Disordered" evidence="1">
    <location>
        <begin position="71"/>
        <end position="93"/>
    </location>
</feature>
<feature type="transmembrane region" description="Helical" evidence="2">
    <location>
        <begin position="100"/>
        <end position="121"/>
    </location>
</feature>
<name>A0A919J0Q8_9ACTN</name>
<evidence type="ECO:0000313" key="4">
    <source>
        <dbReference type="Proteomes" id="UP000598174"/>
    </source>
</evidence>
<keyword evidence="2" id="KW-0812">Transmembrane</keyword>
<proteinExistence type="predicted"/>
<feature type="compositionally biased region" description="Pro residues" evidence="1">
    <location>
        <begin position="130"/>
        <end position="144"/>
    </location>
</feature>
<dbReference type="AlphaFoldDB" id="A0A919J0Q8"/>
<dbReference type="EMBL" id="BOMM01000028">
    <property type="protein sequence ID" value="GIE11257.1"/>
    <property type="molecule type" value="Genomic_DNA"/>
</dbReference>
<feature type="compositionally biased region" description="Low complexity" evidence="1">
    <location>
        <begin position="145"/>
        <end position="166"/>
    </location>
</feature>
<evidence type="ECO:0000256" key="2">
    <source>
        <dbReference type="SAM" id="Phobius"/>
    </source>
</evidence>
<feature type="region of interest" description="Disordered" evidence="1">
    <location>
        <begin position="33"/>
        <end position="58"/>
    </location>
</feature>
<keyword evidence="2" id="KW-0472">Membrane</keyword>
<protein>
    <submittedName>
        <fullName evidence="3">Uncharacterized protein</fullName>
    </submittedName>
</protein>
<organism evidence="3 4">
    <name type="scientific">Paractinoplanes ferrugineus</name>
    <dbReference type="NCBI Taxonomy" id="113564"/>
    <lineage>
        <taxon>Bacteria</taxon>
        <taxon>Bacillati</taxon>
        <taxon>Actinomycetota</taxon>
        <taxon>Actinomycetes</taxon>
        <taxon>Micromonosporales</taxon>
        <taxon>Micromonosporaceae</taxon>
        <taxon>Paractinoplanes</taxon>
    </lineage>
</organism>
<evidence type="ECO:0000256" key="1">
    <source>
        <dbReference type="SAM" id="MobiDB-lite"/>
    </source>
</evidence>
<dbReference type="Proteomes" id="UP000598174">
    <property type="component" value="Unassembled WGS sequence"/>
</dbReference>
<dbReference type="RefSeq" id="WP_203817803.1">
    <property type="nucleotide sequence ID" value="NZ_BAAABP010000058.1"/>
</dbReference>